<sequence>MTPLTQHQSDELTGLLRKEHRELMNHFENERSEGSGAVSETVSTGELSAYDNHPGDLGTETFERERDMAIDEHLNEQLEEVEAALGRLSDGSYGICETCGEPIPFERLKAVPTASRCIEHASDTLSDERPVEEQVMTRPPSGAGAGRQANAGRFDEADAWESLEEYGNASGTVNTGNQSDVENTGKESVTMETGKE</sequence>
<dbReference type="GO" id="GO:0008270">
    <property type="term" value="F:zinc ion binding"/>
    <property type="evidence" value="ECO:0007669"/>
    <property type="project" value="UniProtKB-KW"/>
</dbReference>
<dbReference type="RefSeq" id="WP_161694997.1">
    <property type="nucleotide sequence ID" value="NZ_JAAAMU010000002.1"/>
</dbReference>
<dbReference type="PANTHER" id="PTHR33823">
    <property type="entry name" value="RNA POLYMERASE-BINDING TRANSCRIPTION FACTOR DKSA-RELATED"/>
    <property type="match status" value="1"/>
</dbReference>
<feature type="region of interest" description="Disordered" evidence="5">
    <location>
        <begin position="1"/>
        <end position="59"/>
    </location>
</feature>
<dbReference type="NCBIfam" id="TIGR02890">
    <property type="entry name" value="bacill_yteA"/>
    <property type="match status" value="1"/>
</dbReference>
<dbReference type="PANTHER" id="PTHR33823:SF4">
    <property type="entry name" value="GENERAL STRESS PROTEIN 16O"/>
    <property type="match status" value="1"/>
</dbReference>
<dbReference type="SUPFAM" id="SSF57716">
    <property type="entry name" value="Glucocorticoid receptor-like (DNA-binding domain)"/>
    <property type="match status" value="1"/>
</dbReference>
<dbReference type="AlphaFoldDB" id="A0A7X4YL58"/>
<evidence type="ECO:0000256" key="1">
    <source>
        <dbReference type="ARBA" id="ARBA00022723"/>
    </source>
</evidence>
<dbReference type="EMBL" id="JAAAMU010000002">
    <property type="protein sequence ID" value="NBC68320.1"/>
    <property type="molecule type" value="Genomic_DNA"/>
</dbReference>
<dbReference type="PROSITE" id="PS51128">
    <property type="entry name" value="ZF_DKSA_2"/>
    <property type="match status" value="1"/>
</dbReference>
<feature type="domain" description="Zinc finger DksA/TraR C4-type" evidence="6">
    <location>
        <begin position="91"/>
        <end position="119"/>
    </location>
</feature>
<feature type="compositionally biased region" description="Polar residues" evidence="5">
    <location>
        <begin position="169"/>
        <end position="196"/>
    </location>
</feature>
<evidence type="ECO:0000256" key="2">
    <source>
        <dbReference type="ARBA" id="ARBA00022771"/>
    </source>
</evidence>
<dbReference type="OrthoDB" id="9811543at2"/>
<keyword evidence="3" id="KW-0862">Zinc</keyword>
<feature type="region of interest" description="Disordered" evidence="5">
    <location>
        <begin position="124"/>
        <end position="152"/>
    </location>
</feature>
<keyword evidence="2" id="KW-0863">Zinc-finger</keyword>
<evidence type="ECO:0000256" key="5">
    <source>
        <dbReference type="SAM" id="MobiDB-lite"/>
    </source>
</evidence>
<feature type="compositionally biased region" description="Basic and acidic residues" evidence="5">
    <location>
        <begin position="16"/>
        <end position="33"/>
    </location>
</feature>
<comment type="caution">
    <text evidence="7">The sequence shown here is derived from an EMBL/GenBank/DDBJ whole genome shotgun (WGS) entry which is preliminary data.</text>
</comment>
<name>A0A7X4YL58_9BACL</name>
<protein>
    <submittedName>
        <fullName evidence="7">Conjugal transfer protein TraR</fullName>
    </submittedName>
</protein>
<evidence type="ECO:0000313" key="7">
    <source>
        <dbReference type="EMBL" id="NBC68320.1"/>
    </source>
</evidence>
<keyword evidence="8" id="KW-1185">Reference proteome</keyword>
<dbReference type="Proteomes" id="UP000558113">
    <property type="component" value="Unassembled WGS sequence"/>
</dbReference>
<feature type="region of interest" description="Disordered" evidence="5">
    <location>
        <begin position="167"/>
        <end position="196"/>
    </location>
</feature>
<gene>
    <name evidence="7" type="ORF">GT003_04820</name>
</gene>
<dbReference type="SUPFAM" id="SSF109635">
    <property type="entry name" value="DnaK suppressor protein DksA, alpha-hairpin domain"/>
    <property type="match status" value="1"/>
</dbReference>
<dbReference type="InterPro" id="IPR000962">
    <property type="entry name" value="Znf_DskA_TraR"/>
</dbReference>
<evidence type="ECO:0000256" key="4">
    <source>
        <dbReference type="PROSITE-ProRule" id="PRU00510"/>
    </source>
</evidence>
<dbReference type="InterPro" id="IPR014240">
    <property type="entry name" value="YteA"/>
</dbReference>
<organism evidence="7 8">
    <name type="scientific">Paenibacillus sacheonensis</name>
    <dbReference type="NCBI Taxonomy" id="742054"/>
    <lineage>
        <taxon>Bacteria</taxon>
        <taxon>Bacillati</taxon>
        <taxon>Bacillota</taxon>
        <taxon>Bacilli</taxon>
        <taxon>Bacillales</taxon>
        <taxon>Paenibacillaceae</taxon>
        <taxon>Paenibacillus</taxon>
    </lineage>
</organism>
<accession>A0A7X4YL58</accession>
<proteinExistence type="predicted"/>
<evidence type="ECO:0000256" key="3">
    <source>
        <dbReference type="ARBA" id="ARBA00022833"/>
    </source>
</evidence>
<dbReference type="Gene3D" id="1.20.120.910">
    <property type="entry name" value="DksA, coiled-coil domain"/>
    <property type="match status" value="1"/>
</dbReference>
<evidence type="ECO:0000259" key="6">
    <source>
        <dbReference type="Pfam" id="PF01258"/>
    </source>
</evidence>
<keyword evidence="1" id="KW-0479">Metal-binding</keyword>
<feature type="zinc finger region" description="dksA C4-type" evidence="4">
    <location>
        <begin position="96"/>
        <end position="120"/>
    </location>
</feature>
<reference evidence="7 8" key="1">
    <citation type="submission" date="2020-01" db="EMBL/GenBank/DDBJ databases">
        <title>Paenibacillus soybeanensis sp. nov. isolated from the nodules of soybean (Glycine max(L.) Merr).</title>
        <authorList>
            <person name="Wang H."/>
        </authorList>
    </citation>
    <scope>NUCLEOTIDE SEQUENCE [LARGE SCALE GENOMIC DNA]</scope>
    <source>
        <strain evidence="7 8">DSM 23054</strain>
    </source>
</reference>
<evidence type="ECO:0000313" key="8">
    <source>
        <dbReference type="Proteomes" id="UP000558113"/>
    </source>
</evidence>
<dbReference type="InterPro" id="IPR037187">
    <property type="entry name" value="DnaK_N"/>
</dbReference>
<dbReference type="Pfam" id="PF01258">
    <property type="entry name" value="zf-dskA_traR"/>
    <property type="match status" value="1"/>
</dbReference>